<sequence>MDVAALHQGYSSSIYSPHYQLEALKQQNSKFQEELSLSKERSSLENQRIGVLCKEM</sequence>
<gene>
    <name evidence="1" type="ORF">D9C73_018240</name>
</gene>
<dbReference type="Proteomes" id="UP000298787">
    <property type="component" value="Chromosome 16"/>
</dbReference>
<dbReference type="AlphaFoldDB" id="A0A4V6ARN2"/>
<protein>
    <submittedName>
        <fullName evidence="1">Uncharacterized protein</fullName>
    </submittedName>
</protein>
<keyword evidence="2" id="KW-1185">Reference proteome</keyword>
<dbReference type="EMBL" id="CM014093">
    <property type="protein sequence ID" value="TKS84992.1"/>
    <property type="molecule type" value="Genomic_DNA"/>
</dbReference>
<organism evidence="1 2">
    <name type="scientific">Collichthys lucidus</name>
    <name type="common">Big head croaker</name>
    <name type="synonym">Sciaena lucida</name>
    <dbReference type="NCBI Taxonomy" id="240159"/>
    <lineage>
        <taxon>Eukaryota</taxon>
        <taxon>Metazoa</taxon>
        <taxon>Chordata</taxon>
        <taxon>Craniata</taxon>
        <taxon>Vertebrata</taxon>
        <taxon>Euteleostomi</taxon>
        <taxon>Actinopterygii</taxon>
        <taxon>Neopterygii</taxon>
        <taxon>Teleostei</taxon>
        <taxon>Neoteleostei</taxon>
        <taxon>Acanthomorphata</taxon>
        <taxon>Eupercaria</taxon>
        <taxon>Sciaenidae</taxon>
        <taxon>Collichthys</taxon>
    </lineage>
</organism>
<evidence type="ECO:0000313" key="1">
    <source>
        <dbReference type="EMBL" id="TKS84992.1"/>
    </source>
</evidence>
<dbReference type="STRING" id="240159.A0A4V6ARN2"/>
<accession>A0A4V6ARN2</accession>
<evidence type="ECO:0000313" key="2">
    <source>
        <dbReference type="Proteomes" id="UP000298787"/>
    </source>
</evidence>
<reference evidence="1 2" key="1">
    <citation type="submission" date="2019-01" db="EMBL/GenBank/DDBJ databases">
        <title>Genome Assembly of Collichthys lucidus.</title>
        <authorList>
            <person name="Cai M."/>
            <person name="Xiao S."/>
        </authorList>
    </citation>
    <scope>NUCLEOTIDE SEQUENCE [LARGE SCALE GENOMIC DNA]</scope>
    <source>
        <strain evidence="1">JT15FE1705JMU</strain>
        <tissue evidence="1">Muscle</tissue>
    </source>
</reference>
<name>A0A4V6ARN2_COLLU</name>
<proteinExistence type="predicted"/>